<feature type="transmembrane region" description="Helical" evidence="7">
    <location>
        <begin position="190"/>
        <end position="223"/>
    </location>
</feature>
<dbReference type="GO" id="GO:0005789">
    <property type="term" value="C:endoplasmic reticulum membrane"/>
    <property type="evidence" value="ECO:0007669"/>
    <property type="project" value="UniProtKB-SubCell"/>
</dbReference>
<evidence type="ECO:0000256" key="3">
    <source>
        <dbReference type="ARBA" id="ARBA00022692"/>
    </source>
</evidence>
<dbReference type="InterPro" id="IPR007599">
    <property type="entry name" value="DER1"/>
</dbReference>
<evidence type="ECO:0000256" key="4">
    <source>
        <dbReference type="ARBA" id="ARBA00022824"/>
    </source>
</evidence>
<dbReference type="Pfam" id="PF04511">
    <property type="entry name" value="DER1"/>
    <property type="match status" value="1"/>
</dbReference>
<feature type="region of interest" description="Disordered" evidence="8">
    <location>
        <begin position="255"/>
        <end position="287"/>
    </location>
</feature>
<dbReference type="PANTHER" id="PTHR11009">
    <property type="entry name" value="DER1-LIKE PROTEIN, DERLIN"/>
    <property type="match status" value="1"/>
</dbReference>
<reference evidence="9" key="1">
    <citation type="submission" date="2020-04" db="EMBL/GenBank/DDBJ databases">
        <authorList>
            <person name="Neveu A P."/>
        </authorList>
    </citation>
    <scope>NUCLEOTIDE SEQUENCE</scope>
    <source>
        <tissue evidence="9">Whole embryo</tissue>
    </source>
</reference>
<evidence type="ECO:0000256" key="6">
    <source>
        <dbReference type="ARBA" id="ARBA00023136"/>
    </source>
</evidence>
<dbReference type="AlphaFoldDB" id="A0A6F9DA89"/>
<evidence type="ECO:0000313" key="9">
    <source>
        <dbReference type="EMBL" id="CAB3237423.1"/>
    </source>
</evidence>
<evidence type="ECO:0000256" key="5">
    <source>
        <dbReference type="ARBA" id="ARBA00022989"/>
    </source>
</evidence>
<dbReference type="GO" id="GO:0006950">
    <property type="term" value="P:response to stress"/>
    <property type="evidence" value="ECO:0007669"/>
    <property type="project" value="UniProtKB-ARBA"/>
</dbReference>
<evidence type="ECO:0000256" key="8">
    <source>
        <dbReference type="SAM" id="MobiDB-lite"/>
    </source>
</evidence>
<feature type="compositionally biased region" description="Gly residues" evidence="8">
    <location>
        <begin position="270"/>
        <end position="287"/>
    </location>
</feature>
<feature type="transmembrane region" description="Helical" evidence="7">
    <location>
        <begin position="97"/>
        <end position="117"/>
    </location>
</feature>
<keyword evidence="5 7" id="KW-1133">Transmembrane helix</keyword>
<gene>
    <name evidence="9" type="primary">Derl1</name>
</gene>
<dbReference type="EMBL" id="LR784460">
    <property type="protein sequence ID" value="CAB3237423.1"/>
    <property type="molecule type" value="mRNA"/>
</dbReference>
<sequence>MQKLFFEVENLFDCVIVVRNQQISKKTGVKSRKVKMSQNDLGDWYRSIPRITRYWFTAAVAVPLAGKFGLLNPMWLILDYASLVSGFQIWRPVSAAVYYPITPMTGFHYLITLYFLYSYSTRLETGIFTGRPADYVFMLLFNWATTVILALALGIPIIFELLVLAALYIWCQINRDQIVSFWFGTRFKAAYLPWVLFAFNLIIRGGGMHELLGIFVGHLYFFLKFKYPIDFGGMSLLETPRFLFHYFPNTRTGVSGFGTAPQPRRRDNNDGGGGAHAWGQGQALGGN</sequence>
<evidence type="ECO:0000256" key="7">
    <source>
        <dbReference type="RuleBase" id="RU363059"/>
    </source>
</evidence>
<evidence type="ECO:0000256" key="2">
    <source>
        <dbReference type="ARBA" id="ARBA00008917"/>
    </source>
</evidence>
<accession>A0A6F9DA89</accession>
<proteinExistence type="evidence at transcript level"/>
<organism evidence="9">
    <name type="scientific">Phallusia mammillata</name>
    <dbReference type="NCBI Taxonomy" id="59560"/>
    <lineage>
        <taxon>Eukaryota</taxon>
        <taxon>Metazoa</taxon>
        <taxon>Chordata</taxon>
        <taxon>Tunicata</taxon>
        <taxon>Ascidiacea</taxon>
        <taxon>Phlebobranchia</taxon>
        <taxon>Ascidiidae</taxon>
        <taxon>Phallusia</taxon>
    </lineage>
</organism>
<comment type="similarity">
    <text evidence="2 7">Belongs to the derlin family.</text>
</comment>
<comment type="function">
    <text evidence="7">May be involved in the degradation of misfolded endoplasmic reticulum (ER) luminal proteins.</text>
</comment>
<evidence type="ECO:0000256" key="1">
    <source>
        <dbReference type="ARBA" id="ARBA00004477"/>
    </source>
</evidence>
<keyword evidence="3 7" id="KW-0812">Transmembrane</keyword>
<keyword evidence="6 7" id="KW-0472">Membrane</keyword>
<name>A0A6F9DA89_9ASCI</name>
<protein>
    <recommendedName>
        <fullName evidence="7">Derlin</fullName>
    </recommendedName>
</protein>
<keyword evidence="4 7" id="KW-0256">Endoplasmic reticulum</keyword>
<feature type="transmembrane region" description="Helical" evidence="7">
    <location>
        <begin position="54"/>
        <end position="77"/>
    </location>
</feature>
<feature type="transmembrane region" description="Helical" evidence="7">
    <location>
        <begin position="137"/>
        <end position="170"/>
    </location>
</feature>
<comment type="subcellular location">
    <subcellularLocation>
        <location evidence="1 7">Endoplasmic reticulum membrane</location>
        <topology evidence="1 7">Multi-pass membrane protein</topology>
    </subcellularLocation>
</comment>